<keyword evidence="4" id="KW-0804">Transcription</keyword>
<protein>
    <submittedName>
        <fullName evidence="7">RNA polymerase sigma factor</fullName>
    </submittedName>
</protein>
<dbReference type="InterPro" id="IPR014284">
    <property type="entry name" value="RNA_pol_sigma-70_dom"/>
</dbReference>
<dbReference type="Gene3D" id="1.10.1740.10">
    <property type="match status" value="1"/>
</dbReference>
<comment type="similarity">
    <text evidence="1">Belongs to the sigma-70 factor family. ECF subfamily.</text>
</comment>
<reference evidence="8" key="1">
    <citation type="journal article" date="2019" name="Int. J. Syst. Evol. Microbiol.">
        <title>The Global Catalogue of Microorganisms (GCM) 10K type strain sequencing project: providing services to taxonomists for standard genome sequencing and annotation.</title>
        <authorList>
            <consortium name="The Broad Institute Genomics Platform"/>
            <consortium name="The Broad Institute Genome Sequencing Center for Infectious Disease"/>
            <person name="Wu L."/>
            <person name="Ma J."/>
        </authorList>
    </citation>
    <scope>NUCLEOTIDE SEQUENCE [LARGE SCALE GENOMIC DNA]</scope>
    <source>
        <strain evidence="8">CCUG 53762</strain>
    </source>
</reference>
<evidence type="ECO:0000256" key="1">
    <source>
        <dbReference type="ARBA" id="ARBA00010641"/>
    </source>
</evidence>
<keyword evidence="2" id="KW-0805">Transcription regulation</keyword>
<dbReference type="Proteomes" id="UP001597118">
    <property type="component" value="Unassembled WGS sequence"/>
</dbReference>
<dbReference type="NCBIfam" id="TIGR02985">
    <property type="entry name" value="Sig70_bacteroi1"/>
    <property type="match status" value="1"/>
</dbReference>
<dbReference type="NCBIfam" id="TIGR02937">
    <property type="entry name" value="sigma70-ECF"/>
    <property type="match status" value="1"/>
</dbReference>
<evidence type="ECO:0000256" key="2">
    <source>
        <dbReference type="ARBA" id="ARBA00023015"/>
    </source>
</evidence>
<accession>A0ABW4I666</accession>
<dbReference type="RefSeq" id="WP_379660629.1">
    <property type="nucleotide sequence ID" value="NZ_JBHUDG010000001.1"/>
</dbReference>
<dbReference type="InterPro" id="IPR007627">
    <property type="entry name" value="RNA_pol_sigma70_r2"/>
</dbReference>
<dbReference type="Gene3D" id="1.10.10.10">
    <property type="entry name" value="Winged helix-like DNA-binding domain superfamily/Winged helix DNA-binding domain"/>
    <property type="match status" value="1"/>
</dbReference>
<feature type="domain" description="RNA polymerase sigma-70 region 2" evidence="5">
    <location>
        <begin position="18"/>
        <end position="80"/>
    </location>
</feature>
<dbReference type="InterPro" id="IPR013324">
    <property type="entry name" value="RNA_pol_sigma_r3/r4-like"/>
</dbReference>
<sequence length="186" mass="21733">MIDNLPIGNFSSLEEAFKLYNRPLLFFARKMIKDPEASEEIVSDSFVKLWQYRNNIQTDENLKAFLYIVTKNACRNYLKSSYNQQNFEYDIDEGLIVSEPDIYVKMLNAELMSVIHREVSKLPKKQQFVFKMSYLEGLTTEEICDKLNISESAVFANKSRALETLRKTFIDKDMLLMLIVLEALTK</sequence>
<evidence type="ECO:0000313" key="7">
    <source>
        <dbReference type="EMBL" id="MFD1628240.1"/>
    </source>
</evidence>
<proteinExistence type="inferred from homology"/>
<dbReference type="InterPro" id="IPR036388">
    <property type="entry name" value="WH-like_DNA-bd_sf"/>
</dbReference>
<dbReference type="InterPro" id="IPR013249">
    <property type="entry name" value="RNA_pol_sigma70_r4_t2"/>
</dbReference>
<evidence type="ECO:0000313" key="8">
    <source>
        <dbReference type="Proteomes" id="UP001597118"/>
    </source>
</evidence>
<evidence type="ECO:0000259" key="6">
    <source>
        <dbReference type="Pfam" id="PF08281"/>
    </source>
</evidence>
<dbReference type="SUPFAM" id="SSF88946">
    <property type="entry name" value="Sigma2 domain of RNA polymerase sigma factors"/>
    <property type="match status" value="1"/>
</dbReference>
<keyword evidence="8" id="KW-1185">Reference proteome</keyword>
<gene>
    <name evidence="7" type="ORF">ACFSAH_00045</name>
</gene>
<dbReference type="Pfam" id="PF08281">
    <property type="entry name" value="Sigma70_r4_2"/>
    <property type="match status" value="1"/>
</dbReference>
<evidence type="ECO:0000256" key="3">
    <source>
        <dbReference type="ARBA" id="ARBA00023082"/>
    </source>
</evidence>
<dbReference type="PANTHER" id="PTHR43133">
    <property type="entry name" value="RNA POLYMERASE ECF-TYPE SIGMA FACTO"/>
    <property type="match status" value="1"/>
</dbReference>
<dbReference type="InterPro" id="IPR039425">
    <property type="entry name" value="RNA_pol_sigma-70-like"/>
</dbReference>
<feature type="domain" description="RNA polymerase sigma factor 70 region 4 type 2" evidence="6">
    <location>
        <begin position="115"/>
        <end position="165"/>
    </location>
</feature>
<comment type="caution">
    <text evidence="7">The sequence shown here is derived from an EMBL/GenBank/DDBJ whole genome shotgun (WGS) entry which is preliminary data.</text>
</comment>
<dbReference type="EMBL" id="JBHUDG010000001">
    <property type="protein sequence ID" value="MFD1628240.1"/>
    <property type="molecule type" value="Genomic_DNA"/>
</dbReference>
<evidence type="ECO:0000256" key="4">
    <source>
        <dbReference type="ARBA" id="ARBA00023163"/>
    </source>
</evidence>
<dbReference type="PANTHER" id="PTHR43133:SF46">
    <property type="entry name" value="RNA POLYMERASE SIGMA-70 FACTOR ECF SUBFAMILY"/>
    <property type="match status" value="1"/>
</dbReference>
<evidence type="ECO:0000259" key="5">
    <source>
        <dbReference type="Pfam" id="PF04542"/>
    </source>
</evidence>
<dbReference type="InterPro" id="IPR013325">
    <property type="entry name" value="RNA_pol_sigma_r2"/>
</dbReference>
<dbReference type="InterPro" id="IPR014327">
    <property type="entry name" value="RNA_pol_sigma70_bacteroid"/>
</dbReference>
<dbReference type="SUPFAM" id="SSF88659">
    <property type="entry name" value="Sigma3 and sigma4 domains of RNA polymerase sigma factors"/>
    <property type="match status" value="1"/>
</dbReference>
<organism evidence="7 8">
    <name type="scientific">Pseudopedobacter beijingensis</name>
    <dbReference type="NCBI Taxonomy" id="1207056"/>
    <lineage>
        <taxon>Bacteria</taxon>
        <taxon>Pseudomonadati</taxon>
        <taxon>Bacteroidota</taxon>
        <taxon>Sphingobacteriia</taxon>
        <taxon>Sphingobacteriales</taxon>
        <taxon>Sphingobacteriaceae</taxon>
        <taxon>Pseudopedobacter</taxon>
    </lineage>
</organism>
<dbReference type="CDD" id="cd06171">
    <property type="entry name" value="Sigma70_r4"/>
    <property type="match status" value="1"/>
</dbReference>
<dbReference type="Pfam" id="PF04542">
    <property type="entry name" value="Sigma70_r2"/>
    <property type="match status" value="1"/>
</dbReference>
<name>A0ABW4I666_9SPHI</name>
<keyword evidence="3" id="KW-0731">Sigma factor</keyword>